<feature type="domain" description="YDG" evidence="3">
    <location>
        <begin position="29"/>
        <end position="194"/>
    </location>
</feature>
<dbReference type="OrthoDB" id="2270193at2759"/>
<evidence type="ECO:0000259" key="3">
    <source>
        <dbReference type="PROSITE" id="PS51015"/>
    </source>
</evidence>
<dbReference type="GO" id="GO:0016567">
    <property type="term" value="P:protein ubiquitination"/>
    <property type="evidence" value="ECO:0007669"/>
    <property type="project" value="TreeGrafter"/>
</dbReference>
<dbReference type="GO" id="GO:0044027">
    <property type="term" value="P:negative regulation of gene expression via chromosomal CpG island methylation"/>
    <property type="evidence" value="ECO:0007669"/>
    <property type="project" value="TreeGrafter"/>
</dbReference>
<dbReference type="STRING" id="703135.A0A2A9NMK2"/>
<dbReference type="InterPro" id="IPR036987">
    <property type="entry name" value="SRA-YDG_sf"/>
</dbReference>
<dbReference type="InterPro" id="IPR003105">
    <property type="entry name" value="SRA_YDG"/>
</dbReference>
<dbReference type="Gene3D" id="2.30.280.10">
    <property type="entry name" value="SRA-YDG"/>
    <property type="match status" value="1"/>
</dbReference>
<reference evidence="4 5" key="1">
    <citation type="submission" date="2014-02" db="EMBL/GenBank/DDBJ databases">
        <title>Transposable element dynamics among asymbiotic and ectomycorrhizal Amanita fungi.</title>
        <authorList>
            <consortium name="DOE Joint Genome Institute"/>
            <person name="Hess J."/>
            <person name="Skrede I."/>
            <person name="Wolfe B."/>
            <person name="LaButti K."/>
            <person name="Ohm R.A."/>
            <person name="Grigoriev I.V."/>
            <person name="Pringle A."/>
        </authorList>
    </citation>
    <scope>NUCLEOTIDE SEQUENCE [LARGE SCALE GENOMIC DNA]</scope>
    <source>
        <strain evidence="4 5">SKay4041</strain>
    </source>
</reference>
<dbReference type="EMBL" id="KZ302026">
    <property type="protein sequence ID" value="PFH49551.1"/>
    <property type="molecule type" value="Genomic_DNA"/>
</dbReference>
<proteinExistence type="predicted"/>
<accession>A0A2A9NMK2</accession>
<gene>
    <name evidence="4" type="ORF">AMATHDRAFT_194786</name>
</gene>
<organism evidence="4 5">
    <name type="scientific">Amanita thiersii Skay4041</name>
    <dbReference type="NCBI Taxonomy" id="703135"/>
    <lineage>
        <taxon>Eukaryota</taxon>
        <taxon>Fungi</taxon>
        <taxon>Dikarya</taxon>
        <taxon>Basidiomycota</taxon>
        <taxon>Agaricomycotina</taxon>
        <taxon>Agaricomycetes</taxon>
        <taxon>Agaricomycetidae</taxon>
        <taxon>Agaricales</taxon>
        <taxon>Pluteineae</taxon>
        <taxon>Amanitaceae</taxon>
        <taxon>Amanita</taxon>
    </lineage>
</organism>
<evidence type="ECO:0000256" key="1">
    <source>
        <dbReference type="ARBA" id="ARBA00023242"/>
    </source>
</evidence>
<evidence type="ECO:0000313" key="4">
    <source>
        <dbReference type="EMBL" id="PFH49551.1"/>
    </source>
</evidence>
<dbReference type="AlphaFoldDB" id="A0A2A9NMK2"/>
<dbReference type="SMART" id="SM00466">
    <property type="entry name" value="SRA"/>
    <property type="match status" value="1"/>
</dbReference>
<evidence type="ECO:0000256" key="2">
    <source>
        <dbReference type="PROSITE-ProRule" id="PRU00358"/>
    </source>
</evidence>
<dbReference type="InterPro" id="IPR045134">
    <property type="entry name" value="UHRF1/2-like"/>
</dbReference>
<name>A0A2A9NMK2_9AGAR</name>
<dbReference type="PANTHER" id="PTHR14140:SF27">
    <property type="entry name" value="OS04G0289800 PROTEIN"/>
    <property type="match status" value="1"/>
</dbReference>
<dbReference type="InterPro" id="IPR015947">
    <property type="entry name" value="PUA-like_sf"/>
</dbReference>
<protein>
    <recommendedName>
        <fullName evidence="3">YDG domain-containing protein</fullName>
    </recommendedName>
</protein>
<dbReference type="PANTHER" id="PTHR14140">
    <property type="entry name" value="E3 UBIQUITIN-PROTEIN LIGASE UHRF-RELATED"/>
    <property type="match status" value="1"/>
</dbReference>
<sequence>MPLEDIRRLLMEKSGWFANIEQERDPKFGPIAGAPIGTKWASRQDLQRSGVHTANFAGISGSASEGAYSIVVSGGYVDDVDNGDTLVYTGTGMGCPCYMRGGGKQVKDQSFNHKDNRALQRSCETGRPVRVIRGSNLPSIYAPESGKVCLDSMCISYISNFLTRYRYDGLYKVDRAYEEKGRHGFKVCRYHLSRLPNQPALPVRSHLPSTSRRGI</sequence>
<dbReference type="Pfam" id="PF02182">
    <property type="entry name" value="SAD_SRA"/>
    <property type="match status" value="1"/>
</dbReference>
<dbReference type="Proteomes" id="UP000242287">
    <property type="component" value="Unassembled WGS sequence"/>
</dbReference>
<dbReference type="PROSITE" id="PS51015">
    <property type="entry name" value="YDG"/>
    <property type="match status" value="1"/>
</dbReference>
<evidence type="ECO:0000313" key="5">
    <source>
        <dbReference type="Proteomes" id="UP000242287"/>
    </source>
</evidence>
<dbReference type="SUPFAM" id="SSF88697">
    <property type="entry name" value="PUA domain-like"/>
    <property type="match status" value="1"/>
</dbReference>
<dbReference type="GO" id="GO:0005634">
    <property type="term" value="C:nucleus"/>
    <property type="evidence" value="ECO:0007669"/>
    <property type="project" value="UniProtKB-SubCell"/>
</dbReference>
<comment type="subcellular location">
    <subcellularLocation>
        <location evidence="2">Nucleus</location>
    </subcellularLocation>
</comment>
<keyword evidence="1 2" id="KW-0539">Nucleus</keyword>
<dbReference type="GO" id="GO:0061630">
    <property type="term" value="F:ubiquitin protein ligase activity"/>
    <property type="evidence" value="ECO:0007669"/>
    <property type="project" value="TreeGrafter"/>
</dbReference>
<keyword evidence="5" id="KW-1185">Reference proteome</keyword>